<dbReference type="PROSITE" id="PS00913">
    <property type="entry name" value="ADH_IRON_1"/>
    <property type="match status" value="1"/>
</dbReference>
<sequence length="402" mass="45105">MEQVKSYLNFTFYNPTKIIFGAKTIPQLRNLIPKESKILMTYGGGSIKKNGVYDQVKEALKKHQFLEFSGISPNPKYEHSMKAVEICKKENIDFLLAVGGGSVIDATKFISIAAKYEYEDPWDMVSKSFFGDSKYEPKAAIPIGTVITLPATASEMNAGFVLSRESTKQKYDKTHTLLYPKFSILDPETTYTLPKNQTINGAVDTFIHIIEQYATTNRNTRIPDRIAEGLLDIIISETPKALENPKDYSARANLMWSSTMALNDLIARGVEEDWAIHAIGHEITAMTGADHAKTLAAILPGLWKYKKEQKKEKLAMMAERVYGKKEGTDDEKADFTIQKTIEFFNSIGMKTTLSSVGIGKENFNEISKRINNRFTILKAPPLGENADIYAKDIIKILELCNL</sequence>
<proteinExistence type="predicted"/>
<dbReference type="GO" id="GO:0046872">
    <property type="term" value="F:metal ion binding"/>
    <property type="evidence" value="ECO:0007669"/>
    <property type="project" value="InterPro"/>
</dbReference>
<dbReference type="Proteomes" id="UP001149090">
    <property type="component" value="Unassembled WGS sequence"/>
</dbReference>
<dbReference type="EMBL" id="JAPDFW010000138">
    <property type="protein sequence ID" value="KAJ5066652.1"/>
    <property type="molecule type" value="Genomic_DNA"/>
</dbReference>
<accession>A0A9Q0L5F9</accession>
<dbReference type="AlphaFoldDB" id="A0A9Q0L5F9"/>
<evidence type="ECO:0000259" key="3">
    <source>
        <dbReference type="Pfam" id="PF25137"/>
    </source>
</evidence>
<dbReference type="OrthoDB" id="339764at2759"/>
<dbReference type="GO" id="GO:0008106">
    <property type="term" value="F:alcohol dehydrogenase (NADP+) activity"/>
    <property type="evidence" value="ECO:0007669"/>
    <property type="project" value="TreeGrafter"/>
</dbReference>
<keyword evidence="1" id="KW-0560">Oxidoreductase</keyword>
<comment type="caution">
    <text evidence="4">The sequence shown here is derived from an EMBL/GenBank/DDBJ whole genome shotgun (WGS) entry which is preliminary data.</text>
</comment>
<reference evidence="4" key="1">
    <citation type="submission" date="2022-10" db="EMBL/GenBank/DDBJ databases">
        <title>Novel sulphate-reducing endosymbionts in the free-living metamonad Anaeramoeba.</title>
        <authorList>
            <person name="Jerlstrom-Hultqvist J."/>
            <person name="Cepicka I."/>
            <person name="Gallot-Lavallee L."/>
            <person name="Salas-Leiva D."/>
            <person name="Curtis B.A."/>
            <person name="Zahonova K."/>
            <person name="Pipaliya S."/>
            <person name="Dacks J."/>
            <person name="Roger A.J."/>
        </authorList>
    </citation>
    <scope>NUCLEOTIDE SEQUENCE</scope>
    <source>
        <strain evidence="4">BMAN</strain>
    </source>
</reference>
<dbReference type="GO" id="GO:1990002">
    <property type="term" value="F:methylglyoxal reductase (NADPH) (acetol producing) activity"/>
    <property type="evidence" value="ECO:0007669"/>
    <property type="project" value="TreeGrafter"/>
</dbReference>
<protein>
    <submittedName>
        <fullName evidence="4">Iron-containing alcohol dehydrogenase</fullName>
    </submittedName>
</protein>
<evidence type="ECO:0000313" key="5">
    <source>
        <dbReference type="Proteomes" id="UP001149090"/>
    </source>
</evidence>
<dbReference type="InterPro" id="IPR018211">
    <property type="entry name" value="ADH_Fe_CS"/>
</dbReference>
<keyword evidence="5" id="KW-1185">Reference proteome</keyword>
<feature type="domain" description="Fe-containing alcohol dehydrogenase-like C-terminal" evidence="3">
    <location>
        <begin position="198"/>
        <end position="369"/>
    </location>
</feature>
<dbReference type="InterPro" id="IPR001670">
    <property type="entry name" value="ADH_Fe/GldA"/>
</dbReference>
<dbReference type="FunFam" id="3.40.50.1970:FF:000003">
    <property type="entry name" value="Alcohol dehydrogenase, iron-containing"/>
    <property type="match status" value="1"/>
</dbReference>
<feature type="domain" description="Alcohol dehydrogenase iron-type/glycerol dehydrogenase GldA" evidence="2">
    <location>
        <begin position="15"/>
        <end position="187"/>
    </location>
</feature>
<dbReference type="GO" id="GO:1990362">
    <property type="term" value="F:butanol dehydrogenase (NAD+) activity"/>
    <property type="evidence" value="ECO:0007669"/>
    <property type="project" value="InterPro"/>
</dbReference>
<dbReference type="InterPro" id="IPR044731">
    <property type="entry name" value="BDH-like"/>
</dbReference>
<evidence type="ECO:0000313" key="4">
    <source>
        <dbReference type="EMBL" id="KAJ5066652.1"/>
    </source>
</evidence>
<dbReference type="Pfam" id="PF00465">
    <property type="entry name" value="Fe-ADH"/>
    <property type="match status" value="1"/>
</dbReference>
<dbReference type="InterPro" id="IPR056798">
    <property type="entry name" value="ADH_Fe_C"/>
</dbReference>
<name>A0A9Q0L5F9_ANAIG</name>
<evidence type="ECO:0000256" key="1">
    <source>
        <dbReference type="ARBA" id="ARBA00023002"/>
    </source>
</evidence>
<dbReference type="Gene3D" id="1.20.1090.10">
    <property type="entry name" value="Dehydroquinate synthase-like - alpha domain"/>
    <property type="match status" value="1"/>
</dbReference>
<dbReference type="Gene3D" id="3.40.50.1970">
    <property type="match status" value="1"/>
</dbReference>
<dbReference type="PANTHER" id="PTHR43633:SF1">
    <property type="entry name" value="ALCOHOL DEHYDROGENASE YQHD"/>
    <property type="match status" value="1"/>
</dbReference>
<dbReference type="Pfam" id="PF25137">
    <property type="entry name" value="ADH_Fe_C"/>
    <property type="match status" value="1"/>
</dbReference>
<organism evidence="4 5">
    <name type="scientific">Anaeramoeba ignava</name>
    <name type="common">Anaerobic marine amoeba</name>
    <dbReference type="NCBI Taxonomy" id="1746090"/>
    <lineage>
        <taxon>Eukaryota</taxon>
        <taxon>Metamonada</taxon>
        <taxon>Anaeramoebidae</taxon>
        <taxon>Anaeramoeba</taxon>
    </lineage>
</organism>
<dbReference type="CDD" id="cd08187">
    <property type="entry name" value="BDH"/>
    <property type="match status" value="1"/>
</dbReference>
<dbReference type="SUPFAM" id="SSF56796">
    <property type="entry name" value="Dehydroquinate synthase-like"/>
    <property type="match status" value="1"/>
</dbReference>
<dbReference type="PANTHER" id="PTHR43633">
    <property type="entry name" value="ALCOHOL DEHYDROGENASE YQHD"/>
    <property type="match status" value="1"/>
</dbReference>
<dbReference type="OMA" id="HVLEQYM"/>
<gene>
    <name evidence="4" type="ORF">M0811_13421</name>
</gene>
<dbReference type="GO" id="GO:0005829">
    <property type="term" value="C:cytosol"/>
    <property type="evidence" value="ECO:0007669"/>
    <property type="project" value="TreeGrafter"/>
</dbReference>
<evidence type="ECO:0000259" key="2">
    <source>
        <dbReference type="Pfam" id="PF00465"/>
    </source>
</evidence>